<dbReference type="CDD" id="cd04301">
    <property type="entry name" value="NAT_SF"/>
    <property type="match status" value="1"/>
</dbReference>
<dbReference type="STRING" id="709986.Deima_1163"/>
<dbReference type="Proteomes" id="UP000008635">
    <property type="component" value="Chromosome"/>
</dbReference>
<feature type="domain" description="N-acetyltransferase" evidence="2">
    <location>
        <begin position="164"/>
        <end position="314"/>
    </location>
</feature>
<reference evidence="3 4" key="1">
    <citation type="journal article" date="2011" name="Stand. Genomic Sci.">
        <title>Complete genome sequence of Deinococcus maricopensis type strain (LB-34).</title>
        <authorList>
            <person name="Pukall R."/>
            <person name="Zeytun A."/>
            <person name="Lucas S."/>
            <person name="Lapidus A."/>
            <person name="Hammon N."/>
            <person name="Deshpande S."/>
            <person name="Nolan M."/>
            <person name="Cheng J.F."/>
            <person name="Pitluck S."/>
            <person name="Liolios K."/>
            <person name="Pagani I."/>
            <person name="Mikhailova N."/>
            <person name="Ivanova N."/>
            <person name="Mavromatis K."/>
            <person name="Pati A."/>
            <person name="Tapia R."/>
            <person name="Han C."/>
            <person name="Goodwin L."/>
            <person name="Chen A."/>
            <person name="Palaniappan K."/>
            <person name="Land M."/>
            <person name="Hauser L."/>
            <person name="Chang Y.J."/>
            <person name="Jeffries C.D."/>
            <person name="Brambilla E.M."/>
            <person name="Rohde M."/>
            <person name="Goker M."/>
            <person name="Detter J.C."/>
            <person name="Woyke T."/>
            <person name="Bristow J."/>
            <person name="Eisen J.A."/>
            <person name="Markowitz V."/>
            <person name="Hugenholtz P."/>
            <person name="Kyrpides N.C."/>
            <person name="Klenk H.P."/>
        </authorList>
    </citation>
    <scope>NUCLEOTIDE SEQUENCE [LARGE SCALE GENOMIC DNA]</scope>
    <source>
        <strain evidence="4">DSM 21211 / LMG 22137 / NRRL B-23946 / LB-34</strain>
    </source>
</reference>
<dbReference type="GO" id="GO:0016747">
    <property type="term" value="F:acyltransferase activity, transferring groups other than amino-acyl groups"/>
    <property type="evidence" value="ECO:0007669"/>
    <property type="project" value="InterPro"/>
</dbReference>
<dbReference type="eggNOG" id="COG3153">
    <property type="taxonomic scope" value="Bacteria"/>
</dbReference>
<evidence type="ECO:0000259" key="2">
    <source>
        <dbReference type="PROSITE" id="PS51186"/>
    </source>
</evidence>
<accession>E8U6X6</accession>
<dbReference type="AlphaFoldDB" id="E8U6X6"/>
<feature type="compositionally biased region" description="Polar residues" evidence="1">
    <location>
        <begin position="1"/>
        <end position="10"/>
    </location>
</feature>
<dbReference type="OrthoDB" id="62581at2"/>
<dbReference type="EMBL" id="CP002454">
    <property type="protein sequence ID" value="ADV66815.1"/>
    <property type="molecule type" value="Genomic_DNA"/>
</dbReference>
<evidence type="ECO:0000256" key="1">
    <source>
        <dbReference type="SAM" id="MobiDB-lite"/>
    </source>
</evidence>
<dbReference type="RefSeq" id="WP_013556320.1">
    <property type="nucleotide sequence ID" value="NC_014958.1"/>
</dbReference>
<dbReference type="Gene3D" id="3.40.630.30">
    <property type="match status" value="1"/>
</dbReference>
<feature type="region of interest" description="Disordered" evidence="1">
    <location>
        <begin position="1"/>
        <end position="23"/>
    </location>
</feature>
<dbReference type="InterPro" id="IPR000182">
    <property type="entry name" value="GNAT_dom"/>
</dbReference>
<dbReference type="PROSITE" id="PS51186">
    <property type="entry name" value="GNAT"/>
    <property type="match status" value="1"/>
</dbReference>
<dbReference type="SUPFAM" id="SSF55729">
    <property type="entry name" value="Acyl-CoA N-acyltransferases (Nat)"/>
    <property type="match status" value="1"/>
</dbReference>
<protein>
    <recommendedName>
        <fullName evidence="2">N-acetyltransferase domain-containing protein</fullName>
    </recommendedName>
</protein>
<dbReference type="InterPro" id="IPR016181">
    <property type="entry name" value="Acyl_CoA_acyltransferase"/>
</dbReference>
<dbReference type="HOGENOM" id="CLU_789143_0_0_0"/>
<dbReference type="KEGG" id="dmr:Deima_1163"/>
<evidence type="ECO:0000313" key="3">
    <source>
        <dbReference type="EMBL" id="ADV66815.1"/>
    </source>
</evidence>
<proteinExistence type="predicted"/>
<reference evidence="4" key="2">
    <citation type="submission" date="2011-01" db="EMBL/GenBank/DDBJ databases">
        <title>The complete genome of Deinococcus maricopensis DSM 21211.</title>
        <authorList>
            <consortium name="US DOE Joint Genome Institute (JGI-PGF)"/>
            <person name="Lucas S."/>
            <person name="Copeland A."/>
            <person name="Lapidus A."/>
            <person name="Goodwin L."/>
            <person name="Pitluck S."/>
            <person name="Kyrpides N."/>
            <person name="Mavromatis K."/>
            <person name="Pagani I."/>
            <person name="Ivanova N."/>
            <person name="Ovchinnikova G."/>
            <person name="Zeytun A."/>
            <person name="Detter J.C."/>
            <person name="Han C."/>
            <person name="Land M."/>
            <person name="Hauser L."/>
            <person name="Markowitz V."/>
            <person name="Cheng J.-F."/>
            <person name="Hugenholtz P."/>
            <person name="Woyke T."/>
            <person name="Wu D."/>
            <person name="Pukall R."/>
            <person name="Gehrich-Schroeter G."/>
            <person name="Brambilla E."/>
            <person name="Klenk H.-P."/>
            <person name="Eisen J.A."/>
        </authorList>
    </citation>
    <scope>NUCLEOTIDE SEQUENCE [LARGE SCALE GENOMIC DNA]</scope>
    <source>
        <strain evidence="4">DSM 21211 / LMG 22137 / NRRL B-23946 / LB-34</strain>
    </source>
</reference>
<keyword evidence="4" id="KW-1185">Reference proteome</keyword>
<feature type="compositionally biased region" description="Pro residues" evidence="1">
    <location>
        <begin position="12"/>
        <end position="23"/>
    </location>
</feature>
<sequence>MPPLTLTTQAVPPHPELPPVPPGPAPDLLLHAVEDGVAVARAGVWTRGPTWAGRRTGLIGLYAAVHDDAGRAVLNAACTHLSSGGADLAVGPLNGSTWFSYRLVTDVGDAPPFALDLHTPPADVSVWASAGFSPLLTYHSAVATPGTLPPDPRAADLRARFADVTVRPPGPDLNADLRAIHALSLAAFAGNPFYAPIPFGAFEALYAPLLARAPLDWVWLAERHGELVGFMFNVPDPAWPGTLVVKTVAARPGRANAGLGRFLANELHARAFRAGFARVVHALMWDGNDSAALSARRGRVIRRYALFARELASE</sequence>
<dbReference type="Pfam" id="PF00583">
    <property type="entry name" value="Acetyltransf_1"/>
    <property type="match status" value="1"/>
</dbReference>
<organism evidence="3 4">
    <name type="scientific">Deinococcus maricopensis (strain DSM 21211 / LMG 22137 / NRRL B-23946 / LB-34)</name>
    <dbReference type="NCBI Taxonomy" id="709986"/>
    <lineage>
        <taxon>Bacteria</taxon>
        <taxon>Thermotogati</taxon>
        <taxon>Deinococcota</taxon>
        <taxon>Deinococci</taxon>
        <taxon>Deinococcales</taxon>
        <taxon>Deinococcaceae</taxon>
        <taxon>Deinococcus</taxon>
    </lineage>
</organism>
<gene>
    <name evidence="3" type="ordered locus">Deima_1163</name>
</gene>
<name>E8U6X6_DEIML</name>
<evidence type="ECO:0000313" key="4">
    <source>
        <dbReference type="Proteomes" id="UP000008635"/>
    </source>
</evidence>